<dbReference type="PANTHER" id="PTHR14659:SF1">
    <property type="entry name" value="ALPHA- AND GAMMA-ADAPTIN-BINDING PROTEIN P34"/>
    <property type="match status" value="1"/>
</dbReference>
<dbReference type="RefSeq" id="XP_028533424.1">
    <property type="nucleotide sequence ID" value="XM_028676990.1"/>
</dbReference>
<dbReference type="VEuPathDB" id="PlasmoDB:PRELSG_1007500"/>
<dbReference type="OMA" id="YFIECLY"/>
<feature type="compositionally biased region" description="Basic and acidic residues" evidence="1">
    <location>
        <begin position="321"/>
        <end position="337"/>
    </location>
</feature>
<evidence type="ECO:0000313" key="3">
    <source>
        <dbReference type="Proteomes" id="UP000220158"/>
    </source>
</evidence>
<organism evidence="2 3">
    <name type="scientific">Plasmodium relictum</name>
    <dbReference type="NCBI Taxonomy" id="85471"/>
    <lineage>
        <taxon>Eukaryota</taxon>
        <taxon>Sar</taxon>
        <taxon>Alveolata</taxon>
        <taxon>Apicomplexa</taxon>
        <taxon>Aconoidasida</taxon>
        <taxon>Haemosporida</taxon>
        <taxon>Plasmodiidae</taxon>
        <taxon>Plasmodium</taxon>
        <taxon>Plasmodium (Haemamoeba)</taxon>
    </lineage>
</organism>
<gene>
    <name evidence="2" type="ORF">PRELSG_1007500</name>
</gene>
<dbReference type="EMBL" id="LN835305">
    <property type="protein sequence ID" value="CRH00421.1"/>
    <property type="molecule type" value="Genomic_DNA"/>
</dbReference>
<reference evidence="2 3" key="1">
    <citation type="submission" date="2015-04" db="EMBL/GenBank/DDBJ databases">
        <authorList>
            <consortium name="Pathogen Informatics"/>
        </authorList>
    </citation>
    <scope>NUCLEOTIDE SEQUENCE [LARGE SCALE GENOMIC DNA]</scope>
    <source>
        <strain evidence="2 3">SGS1</strain>
    </source>
</reference>
<proteinExistence type="predicted"/>
<dbReference type="KEGG" id="prel:PRELSG_1007500"/>
<dbReference type="OrthoDB" id="392392at2759"/>
<feature type="region of interest" description="Disordered" evidence="1">
    <location>
        <begin position="311"/>
        <end position="337"/>
    </location>
</feature>
<dbReference type="AlphaFoldDB" id="A0A1J1H798"/>
<name>A0A1J1H798_PLARL</name>
<dbReference type="InterPro" id="IPR019341">
    <property type="entry name" value="Alpha/Gamma-adaptin-bd_p34"/>
</dbReference>
<dbReference type="Proteomes" id="UP000220158">
    <property type="component" value="Chromosome 10"/>
</dbReference>
<protein>
    <submittedName>
        <fullName evidence="2">Uncharacterized protein</fullName>
    </submittedName>
</protein>
<evidence type="ECO:0000256" key="1">
    <source>
        <dbReference type="SAM" id="MobiDB-lite"/>
    </source>
</evidence>
<dbReference type="Pfam" id="PF10199">
    <property type="entry name" value="Adaptin_binding"/>
    <property type="match status" value="1"/>
</dbReference>
<sequence length="422" mass="51060">MNNIPHIIVFAYNKENVKSFLKNLEDKFEFLEYYKNSDYFRIIFNNKNVSKENNYFIFRNEAKIRIVNKYYSADVIISSCIVKTKKKKDHEGKEENKELKQEQSDKEKEEEIDVKQILYECIIFLFDDFNVNEKTLINENPFRNYDNDCLEYIEDSLNCKMIKNEDFDFSNFYKEIGIKIAIFPLNFQKSNSEIMNFFSEYFIECLYINYKSEPFNKTDKQESSKNLIFEKLKENKRNKFEEYYEEDNERLIEALHCHMWKNLELKKKNAIIHNFVNNENKIKKDTKNDKYIKENKIDRCNENIKNDEIIKNKDNNNNNENIKDNENIKENENIKDSENIKDNEHIKVEHNVKDEKNIKNNKNNDETEVNKTDIFLQNFNQIVEKIKLAKNENKNCSDSVRRKKAEDLILELQQYFCDIDEE</sequence>
<dbReference type="GeneID" id="39736541"/>
<keyword evidence="3" id="KW-1185">Reference proteome</keyword>
<evidence type="ECO:0000313" key="2">
    <source>
        <dbReference type="EMBL" id="CRH00421.1"/>
    </source>
</evidence>
<dbReference type="PANTHER" id="PTHR14659">
    <property type="entry name" value="ALPHA- AND GAMMA-ADAPTIN-BINDING PROTEIN P34"/>
    <property type="match status" value="1"/>
</dbReference>
<accession>A0A1J1H798</accession>